<keyword evidence="2" id="KW-1185">Reference proteome</keyword>
<dbReference type="SUPFAM" id="SSF49265">
    <property type="entry name" value="Fibronectin type III"/>
    <property type="match status" value="1"/>
</dbReference>
<comment type="caution">
    <text evidence="1">The sequence shown here is derived from an EMBL/GenBank/DDBJ whole genome shotgun (WGS) entry which is preliminary data.</text>
</comment>
<name>A0A256IPP2_9EURY</name>
<dbReference type="Proteomes" id="UP000216308">
    <property type="component" value="Unassembled WGS sequence"/>
</dbReference>
<dbReference type="InterPro" id="IPR013783">
    <property type="entry name" value="Ig-like_fold"/>
</dbReference>
<evidence type="ECO:0000313" key="2">
    <source>
        <dbReference type="Proteomes" id="UP000216308"/>
    </source>
</evidence>
<reference evidence="1 2" key="1">
    <citation type="journal article" date="2014" name="Front. Microbiol.">
        <title>Population and genomic analysis of the genus Halorubrum.</title>
        <authorList>
            <person name="Fullmer M.S."/>
            <person name="Soucy S.M."/>
            <person name="Swithers K.S."/>
            <person name="Makkay A.M."/>
            <person name="Wheeler R."/>
            <person name="Ventosa A."/>
            <person name="Gogarten J.P."/>
            <person name="Papke R.T."/>
        </authorList>
    </citation>
    <scope>NUCLEOTIDE SEQUENCE [LARGE SCALE GENOMIC DNA]</scope>
    <source>
        <strain evidence="1 2">Cb34</strain>
    </source>
</reference>
<dbReference type="AlphaFoldDB" id="A0A256IPP2"/>
<protein>
    <recommendedName>
        <fullName evidence="3">Fibronectin type-III domain-containing protein</fullName>
    </recommendedName>
</protein>
<dbReference type="InterPro" id="IPR036116">
    <property type="entry name" value="FN3_sf"/>
</dbReference>
<evidence type="ECO:0000313" key="1">
    <source>
        <dbReference type="EMBL" id="OYR58514.1"/>
    </source>
</evidence>
<organism evidence="1 2">
    <name type="scientific">Halorubrum halodurans</name>
    <dbReference type="NCBI Taxonomy" id="1383851"/>
    <lineage>
        <taxon>Archaea</taxon>
        <taxon>Methanobacteriati</taxon>
        <taxon>Methanobacteriota</taxon>
        <taxon>Stenosarchaea group</taxon>
        <taxon>Halobacteria</taxon>
        <taxon>Halobacteriales</taxon>
        <taxon>Haloferacaceae</taxon>
        <taxon>Halorubrum</taxon>
    </lineage>
</organism>
<gene>
    <name evidence="1" type="ORF">DJ70_02910</name>
</gene>
<feature type="non-terminal residue" evidence="1">
    <location>
        <position position="201"/>
    </location>
</feature>
<accession>A0A256IPP2</accession>
<sequence length="201" mass="21964">MPVTLTTTLPDEDQPVLGNGVEDEVAVDRESATTNNGSVRIQIRETGQSAWNSSATGFAEFIGAFDTLTMEFVGREDGEEYEVRARTETQYRTGDWTEPVAIVTQFPGLTTLVATATDPTTVSLSWEDLADNEAGFTIDRRRQYDTGWSRWQEIATLDPNTESYPAPAAPDATVEYRVTSYTPYTSVSQTASTTTPAIGLA</sequence>
<evidence type="ECO:0008006" key="3">
    <source>
        <dbReference type="Google" id="ProtNLM"/>
    </source>
</evidence>
<dbReference type="Gene3D" id="2.60.40.10">
    <property type="entry name" value="Immunoglobulins"/>
    <property type="match status" value="1"/>
</dbReference>
<dbReference type="EMBL" id="NHPJ01000031">
    <property type="protein sequence ID" value="OYR58514.1"/>
    <property type="molecule type" value="Genomic_DNA"/>
</dbReference>
<proteinExistence type="predicted"/>